<evidence type="ECO:0000313" key="2">
    <source>
        <dbReference type="EMBL" id="MBF4767903.1"/>
    </source>
</evidence>
<sequence length="79" mass="8972">MRMHIELDDTLVEELDAVTGPRGRSAFVRVAIERALEQEKRWRALDEAAGALAESEHDWDGDTAGWVRGQRRGDRRRAG</sequence>
<dbReference type="RefSeq" id="WP_194696057.1">
    <property type="nucleotide sequence ID" value="NZ_JADKPO010000010.1"/>
</dbReference>
<reference evidence="2" key="1">
    <citation type="submission" date="2020-11" db="EMBL/GenBank/DDBJ databases">
        <title>Nocardioides cynanchi sp. nov., isolated from soil of rhizosphere of Cynanchum wilfordii.</title>
        <authorList>
            <person name="Lee J.-S."/>
            <person name="Suh M.K."/>
            <person name="Kim J.-S."/>
        </authorList>
    </citation>
    <scope>NUCLEOTIDE SEQUENCE</scope>
    <source>
        <strain evidence="2">KCTC 19276</strain>
    </source>
</reference>
<protein>
    <submittedName>
        <fullName evidence="2">Ribbon-helix-helix protein, CopG family</fullName>
    </submittedName>
</protein>
<dbReference type="AlphaFoldDB" id="A0A930VN71"/>
<feature type="compositionally biased region" description="Basic residues" evidence="1">
    <location>
        <begin position="69"/>
        <end position="79"/>
    </location>
</feature>
<evidence type="ECO:0000256" key="1">
    <source>
        <dbReference type="SAM" id="MobiDB-lite"/>
    </source>
</evidence>
<comment type="caution">
    <text evidence="2">The sequence shown here is derived from an EMBL/GenBank/DDBJ whole genome shotgun (WGS) entry which is preliminary data.</text>
</comment>
<feature type="region of interest" description="Disordered" evidence="1">
    <location>
        <begin position="53"/>
        <end position="79"/>
    </location>
</feature>
<accession>A0A930VN71</accession>
<proteinExistence type="predicted"/>
<dbReference type="EMBL" id="JADKPO010000010">
    <property type="protein sequence ID" value="MBF4767903.1"/>
    <property type="molecule type" value="Genomic_DNA"/>
</dbReference>
<evidence type="ECO:0000313" key="3">
    <source>
        <dbReference type="Proteomes" id="UP000660668"/>
    </source>
</evidence>
<gene>
    <name evidence="2" type="ORF">ISU10_09010</name>
</gene>
<organism evidence="2 3">
    <name type="scientific">Nocardioides agariphilus</name>
    <dbReference type="NCBI Taxonomy" id="433664"/>
    <lineage>
        <taxon>Bacteria</taxon>
        <taxon>Bacillati</taxon>
        <taxon>Actinomycetota</taxon>
        <taxon>Actinomycetes</taxon>
        <taxon>Propionibacteriales</taxon>
        <taxon>Nocardioidaceae</taxon>
        <taxon>Nocardioides</taxon>
    </lineage>
</organism>
<keyword evidence="3" id="KW-1185">Reference proteome</keyword>
<name>A0A930VN71_9ACTN</name>
<dbReference type="Proteomes" id="UP000660668">
    <property type="component" value="Unassembled WGS sequence"/>
</dbReference>